<dbReference type="InterPro" id="IPR005904">
    <property type="entry name" value="Hxn_phspho_trans"/>
</dbReference>
<gene>
    <name evidence="17" type="primary">hpt_2</name>
    <name evidence="17" type="ORF">NCTC10113_01031</name>
</gene>
<evidence type="ECO:0000256" key="4">
    <source>
        <dbReference type="ARBA" id="ARBA00004676"/>
    </source>
</evidence>
<dbReference type="UniPathway" id="UPA00591">
    <property type="reaction ID" value="UER00648"/>
</dbReference>
<dbReference type="SUPFAM" id="SSF53271">
    <property type="entry name" value="PRTase-like"/>
    <property type="match status" value="1"/>
</dbReference>
<dbReference type="FunFam" id="3.40.50.2020:FF:000006">
    <property type="entry name" value="Hypoxanthine phosphoribosyltransferase"/>
    <property type="match status" value="1"/>
</dbReference>
<evidence type="ECO:0000256" key="12">
    <source>
        <dbReference type="ARBA" id="ARBA00022842"/>
    </source>
</evidence>
<dbReference type="InterPro" id="IPR000836">
    <property type="entry name" value="PRTase_dom"/>
</dbReference>
<keyword evidence="7 15" id="KW-0328">Glycosyltransferase</keyword>
<keyword evidence="8 15" id="KW-0808">Transferase</keyword>
<sequence length="185" mass="21110">MLELEKDIIDYVLFTQEQLEVKIKELSIWVNKTYKNSKNLIVIGLLKGSFPFFAQLIKSIDIDIIIDFMTVSSYGGGTSNDGSVKIILDLANDIVDKDVLVVEDIIDTGKTMQKVSNLLKSRNPKSFRVLTLLNKPSNRKVSFEPDKFGFEIKKDQFVVGFGFDWEEKLRQLPYIGVIKKEIIAK</sequence>
<dbReference type="InterPro" id="IPR029057">
    <property type="entry name" value="PRTase-like"/>
</dbReference>
<comment type="similarity">
    <text evidence="5 15">Belongs to the purine/pyrimidine phosphoribosyltransferase family.</text>
</comment>
<dbReference type="GO" id="GO:0004422">
    <property type="term" value="F:hypoxanthine phosphoribosyltransferase activity"/>
    <property type="evidence" value="ECO:0007669"/>
    <property type="project" value="InterPro"/>
</dbReference>
<comment type="catalytic activity">
    <reaction evidence="14">
        <text>IMP + diphosphate = hypoxanthine + 5-phospho-alpha-D-ribose 1-diphosphate</text>
        <dbReference type="Rhea" id="RHEA:17973"/>
        <dbReference type="ChEBI" id="CHEBI:17368"/>
        <dbReference type="ChEBI" id="CHEBI:33019"/>
        <dbReference type="ChEBI" id="CHEBI:58017"/>
        <dbReference type="ChEBI" id="CHEBI:58053"/>
        <dbReference type="EC" id="2.4.2.8"/>
    </reaction>
    <physiologicalReaction direction="right-to-left" evidence="14">
        <dbReference type="Rhea" id="RHEA:17975"/>
    </physiologicalReaction>
</comment>
<evidence type="ECO:0000313" key="17">
    <source>
        <dbReference type="EMBL" id="VEU56145.1"/>
    </source>
</evidence>
<organism evidence="17">
    <name type="scientific">Metamycoplasma salivarium</name>
    <name type="common">Mycoplasma salivarium</name>
    <dbReference type="NCBI Taxonomy" id="2124"/>
    <lineage>
        <taxon>Bacteria</taxon>
        <taxon>Bacillati</taxon>
        <taxon>Mycoplasmatota</taxon>
        <taxon>Mycoplasmoidales</taxon>
        <taxon>Metamycoplasmataceae</taxon>
        <taxon>Metamycoplasma</taxon>
    </lineage>
</organism>
<dbReference type="GO" id="GO:0006166">
    <property type="term" value="P:purine ribonucleoside salvage"/>
    <property type="evidence" value="ECO:0007669"/>
    <property type="project" value="UniProtKB-KW"/>
</dbReference>
<keyword evidence="11 15" id="KW-0547">Nucleotide-binding</keyword>
<dbReference type="CDD" id="cd06223">
    <property type="entry name" value="PRTases_typeI"/>
    <property type="match status" value="1"/>
</dbReference>
<comment type="catalytic activity">
    <reaction evidence="13">
        <text>GMP + diphosphate = guanine + 5-phospho-alpha-D-ribose 1-diphosphate</text>
        <dbReference type="Rhea" id="RHEA:25424"/>
        <dbReference type="ChEBI" id="CHEBI:16235"/>
        <dbReference type="ChEBI" id="CHEBI:33019"/>
        <dbReference type="ChEBI" id="CHEBI:58017"/>
        <dbReference type="ChEBI" id="CHEBI:58115"/>
        <dbReference type="EC" id="2.4.2.8"/>
    </reaction>
    <physiologicalReaction direction="right-to-left" evidence="13">
        <dbReference type="Rhea" id="RHEA:25426"/>
    </physiologicalReaction>
</comment>
<feature type="domain" description="Phosphoribosyltransferase" evidence="16">
    <location>
        <begin position="16"/>
        <end position="166"/>
    </location>
</feature>
<comment type="subcellular location">
    <subcellularLocation>
        <location evidence="2 15">Cytoplasm</location>
    </subcellularLocation>
</comment>
<evidence type="ECO:0000256" key="5">
    <source>
        <dbReference type="ARBA" id="ARBA00008391"/>
    </source>
</evidence>
<dbReference type="GO" id="GO:0006178">
    <property type="term" value="P:guanine salvage"/>
    <property type="evidence" value="ECO:0007669"/>
    <property type="project" value="TreeGrafter"/>
</dbReference>
<evidence type="ECO:0000256" key="10">
    <source>
        <dbReference type="ARBA" id="ARBA00022726"/>
    </source>
</evidence>
<dbReference type="GO" id="GO:0046100">
    <property type="term" value="P:hypoxanthine metabolic process"/>
    <property type="evidence" value="ECO:0007669"/>
    <property type="project" value="TreeGrafter"/>
</dbReference>
<dbReference type="GO" id="GO:0032264">
    <property type="term" value="P:IMP salvage"/>
    <property type="evidence" value="ECO:0007669"/>
    <property type="project" value="UniProtKB-UniPathway"/>
</dbReference>
<keyword evidence="10 15" id="KW-0660">Purine salvage</keyword>
<keyword evidence="17" id="KW-0614">Plasmid</keyword>
<dbReference type="GO" id="GO:0052657">
    <property type="term" value="F:guanine phosphoribosyltransferase activity"/>
    <property type="evidence" value="ECO:0007669"/>
    <property type="project" value="UniProtKB-ARBA"/>
</dbReference>
<keyword evidence="9 15" id="KW-0479">Metal-binding</keyword>
<evidence type="ECO:0000256" key="15">
    <source>
        <dbReference type="RuleBase" id="RU364099"/>
    </source>
</evidence>
<evidence type="ECO:0000256" key="9">
    <source>
        <dbReference type="ARBA" id="ARBA00022723"/>
    </source>
</evidence>
<keyword evidence="6 15" id="KW-0963">Cytoplasm</keyword>
<comment type="pathway">
    <text evidence="4">Purine metabolism; GMP biosynthesis via salvage pathway; GMP from guanine: step 1/1.</text>
</comment>
<dbReference type="Pfam" id="PF00156">
    <property type="entry name" value="Pribosyltran"/>
    <property type="match status" value="1"/>
</dbReference>
<dbReference type="EMBL" id="LR214939">
    <property type="protein sequence ID" value="VEU56145.1"/>
    <property type="molecule type" value="Genomic_DNA"/>
</dbReference>
<evidence type="ECO:0000256" key="3">
    <source>
        <dbReference type="ARBA" id="ARBA00004669"/>
    </source>
</evidence>
<evidence type="ECO:0000256" key="8">
    <source>
        <dbReference type="ARBA" id="ARBA00022679"/>
    </source>
</evidence>
<evidence type="ECO:0000256" key="6">
    <source>
        <dbReference type="ARBA" id="ARBA00022490"/>
    </source>
</evidence>
<evidence type="ECO:0000259" key="16">
    <source>
        <dbReference type="Pfam" id="PF00156"/>
    </source>
</evidence>
<dbReference type="AlphaFoldDB" id="A0A448ZYD1"/>
<keyword evidence="12 15" id="KW-0460">Magnesium</keyword>
<evidence type="ECO:0000256" key="11">
    <source>
        <dbReference type="ARBA" id="ARBA00022741"/>
    </source>
</evidence>
<dbReference type="InterPro" id="IPR050408">
    <property type="entry name" value="HGPRT"/>
</dbReference>
<dbReference type="PANTHER" id="PTHR43340">
    <property type="entry name" value="HYPOXANTHINE-GUANINE PHOSPHORIBOSYLTRANSFERASE"/>
    <property type="match status" value="1"/>
</dbReference>
<dbReference type="PANTHER" id="PTHR43340:SF1">
    <property type="entry name" value="HYPOXANTHINE PHOSPHORIBOSYLTRANSFERASE"/>
    <property type="match status" value="1"/>
</dbReference>
<proteinExistence type="inferred from homology"/>
<dbReference type="GO" id="GO:0000166">
    <property type="term" value="F:nucleotide binding"/>
    <property type="evidence" value="ECO:0007669"/>
    <property type="project" value="UniProtKB-KW"/>
</dbReference>
<evidence type="ECO:0000256" key="2">
    <source>
        <dbReference type="ARBA" id="ARBA00004496"/>
    </source>
</evidence>
<evidence type="ECO:0000256" key="13">
    <source>
        <dbReference type="ARBA" id="ARBA00048811"/>
    </source>
</evidence>
<evidence type="ECO:0000256" key="1">
    <source>
        <dbReference type="ARBA" id="ARBA00001946"/>
    </source>
</evidence>
<dbReference type="NCBIfam" id="TIGR01203">
    <property type="entry name" value="HGPRTase"/>
    <property type="match status" value="1"/>
</dbReference>
<dbReference type="GO" id="GO:0005829">
    <property type="term" value="C:cytosol"/>
    <property type="evidence" value="ECO:0007669"/>
    <property type="project" value="TreeGrafter"/>
</dbReference>
<dbReference type="GO" id="GO:0000287">
    <property type="term" value="F:magnesium ion binding"/>
    <property type="evidence" value="ECO:0007669"/>
    <property type="project" value="TreeGrafter"/>
</dbReference>
<comment type="pathway">
    <text evidence="3 15">Purine metabolism; IMP biosynthesis via salvage pathway; IMP from hypoxanthine: step 1/1.</text>
</comment>
<evidence type="ECO:0000256" key="7">
    <source>
        <dbReference type="ARBA" id="ARBA00022676"/>
    </source>
</evidence>
<protein>
    <recommendedName>
        <fullName evidence="15">Hypoxanthine phosphoribosyltransferase</fullName>
        <ecNumber evidence="15">2.4.2.8</ecNumber>
    </recommendedName>
</protein>
<comment type="cofactor">
    <cofactor evidence="1 15">
        <name>Mg(2+)</name>
        <dbReference type="ChEBI" id="CHEBI:18420"/>
    </cofactor>
</comment>
<evidence type="ECO:0000256" key="14">
    <source>
        <dbReference type="ARBA" id="ARBA00049402"/>
    </source>
</evidence>
<dbReference type="RefSeq" id="WP_029670573.1">
    <property type="nucleotide sequence ID" value="NZ_BPLX01000001.1"/>
</dbReference>
<reference evidence="17" key="1">
    <citation type="submission" date="2019-01" db="EMBL/GenBank/DDBJ databases">
        <authorList>
            <consortium name="Pathogen Informatics"/>
        </authorList>
    </citation>
    <scope>NUCLEOTIDE SEQUENCE [LARGE SCALE GENOMIC DNA]</scope>
    <source>
        <strain evidence="17">NCTC10113</strain>
    </source>
</reference>
<dbReference type="Gene3D" id="3.40.50.2020">
    <property type="match status" value="1"/>
</dbReference>
<dbReference type="EC" id="2.4.2.8" evidence="15"/>
<name>A0A448ZYD1_METSV</name>
<geneLocation type="plasmid" evidence="17">
    <name>2</name>
</geneLocation>
<dbReference type="GO" id="GO:0032263">
    <property type="term" value="P:GMP salvage"/>
    <property type="evidence" value="ECO:0007669"/>
    <property type="project" value="TreeGrafter"/>
</dbReference>
<accession>A0A448ZYD1</accession>